<comment type="similarity">
    <text evidence="3">Belongs to the short-chain dehydrogenases/reductases (SDR) family.</text>
</comment>
<evidence type="ECO:0000256" key="4">
    <source>
        <dbReference type="SAM" id="MobiDB-lite"/>
    </source>
</evidence>
<evidence type="ECO:0000313" key="6">
    <source>
        <dbReference type="Proteomes" id="UP000245768"/>
    </source>
</evidence>
<feature type="region of interest" description="Disordered" evidence="4">
    <location>
        <begin position="279"/>
        <end position="319"/>
    </location>
</feature>
<dbReference type="PANTHER" id="PTHR43086">
    <property type="entry name" value="VERY-LONG-CHAIN 3-OXOOACYL-COA REDUCTASE"/>
    <property type="match status" value="1"/>
</dbReference>
<dbReference type="EMBL" id="KZ819638">
    <property type="protein sequence ID" value="PWN88667.1"/>
    <property type="molecule type" value="Genomic_DNA"/>
</dbReference>
<keyword evidence="2" id="KW-0560">Oxidoreductase</keyword>
<dbReference type="PANTHER" id="PTHR43086:SF2">
    <property type="entry name" value="HYDROXYSTEROID DEHYDROGENASE-LIKE PROTEIN 1"/>
    <property type="match status" value="1"/>
</dbReference>
<dbReference type="Gene3D" id="3.40.50.720">
    <property type="entry name" value="NAD(P)-binding Rossmann-like Domain"/>
    <property type="match status" value="1"/>
</dbReference>
<proteinExistence type="inferred from homology"/>
<evidence type="ECO:0000313" key="5">
    <source>
        <dbReference type="EMBL" id="PWN88667.1"/>
    </source>
</evidence>
<evidence type="ECO:0000256" key="2">
    <source>
        <dbReference type="ARBA" id="ARBA00023002"/>
    </source>
</evidence>
<dbReference type="OrthoDB" id="47007at2759"/>
<dbReference type="GO" id="GO:0016491">
    <property type="term" value="F:oxidoreductase activity"/>
    <property type="evidence" value="ECO:0007669"/>
    <property type="project" value="UniProtKB-KW"/>
</dbReference>
<protein>
    <submittedName>
        <fullName evidence="5">NAD(P)-binding protein</fullName>
    </submittedName>
</protein>
<dbReference type="PIRSF" id="PIRSF000126">
    <property type="entry name" value="11-beta-HSD1"/>
    <property type="match status" value="1"/>
</dbReference>
<feature type="compositionally biased region" description="Basic and acidic residues" evidence="4">
    <location>
        <begin position="309"/>
        <end position="319"/>
    </location>
</feature>
<gene>
    <name evidence="5" type="ORF">FA10DRAFT_233525</name>
</gene>
<dbReference type="SUPFAM" id="SSF51735">
    <property type="entry name" value="NAD(P)-binding Rossmann-fold domains"/>
    <property type="match status" value="1"/>
</dbReference>
<dbReference type="Proteomes" id="UP000245768">
    <property type="component" value="Unassembled WGS sequence"/>
</dbReference>
<dbReference type="AlphaFoldDB" id="A0A316YGW5"/>
<dbReference type="PRINTS" id="PR00080">
    <property type="entry name" value="SDRFAMILY"/>
</dbReference>
<dbReference type="Pfam" id="PF00106">
    <property type="entry name" value="adh_short"/>
    <property type="match status" value="1"/>
</dbReference>
<feature type="compositionally biased region" description="Basic and acidic residues" evidence="4">
    <location>
        <begin position="279"/>
        <end position="289"/>
    </location>
</feature>
<dbReference type="GO" id="GO:0005783">
    <property type="term" value="C:endoplasmic reticulum"/>
    <property type="evidence" value="ECO:0007669"/>
    <property type="project" value="TreeGrafter"/>
</dbReference>
<reference evidence="5 6" key="1">
    <citation type="journal article" date="2018" name="Mol. Biol. Evol.">
        <title>Broad Genomic Sampling Reveals a Smut Pathogenic Ancestry of the Fungal Clade Ustilaginomycotina.</title>
        <authorList>
            <person name="Kijpornyongpan T."/>
            <person name="Mondo S.J."/>
            <person name="Barry K."/>
            <person name="Sandor L."/>
            <person name="Lee J."/>
            <person name="Lipzen A."/>
            <person name="Pangilinan J."/>
            <person name="LaButti K."/>
            <person name="Hainaut M."/>
            <person name="Henrissat B."/>
            <person name="Grigoriev I.V."/>
            <person name="Spatafora J.W."/>
            <person name="Aime M.C."/>
        </authorList>
    </citation>
    <scope>NUCLEOTIDE SEQUENCE [LARGE SCALE GENOMIC DNA]</scope>
    <source>
        <strain evidence="5 6">MCA 4198</strain>
    </source>
</reference>
<evidence type="ECO:0000256" key="1">
    <source>
        <dbReference type="ARBA" id="ARBA00022857"/>
    </source>
</evidence>
<feature type="compositionally biased region" description="Polar residues" evidence="4">
    <location>
        <begin position="294"/>
        <end position="304"/>
    </location>
</feature>
<accession>A0A316YGW5</accession>
<dbReference type="InterPro" id="IPR036291">
    <property type="entry name" value="NAD(P)-bd_dom_sf"/>
</dbReference>
<evidence type="ECO:0000256" key="3">
    <source>
        <dbReference type="RuleBase" id="RU000363"/>
    </source>
</evidence>
<name>A0A316YGW5_9BASI</name>
<dbReference type="STRING" id="215250.A0A316YGW5"/>
<dbReference type="InParanoid" id="A0A316YGW5"/>
<dbReference type="GeneID" id="37040870"/>
<sequence length="319" mass="34241">MPSNPLKRYQHGEGSYALVTGATLGMGEEWAHQLAALGFNLIIHGRSQAKLDAVRAAILAKHATVDVKTAIADAGALPPNLGELEALLPALSQITVLINNIGVTSKAFPLFEEAPTEDLLQQIAINDVFPTILTQRVLPTLKRNQPSLIVNVTSMGAWAPSPYLSAYSGSKAYNLIFSRSLYNEMRCEGNQVDVTTLVPGQVVSGMNEGPPTANMPTSHDFIRTTISKLSGGLFGVRPPPIMVPWMAHSMGYLAMQLMPRAMADWAVRSTVVDLRKKKLAAEQREKPSEDQVVPTMTANSSAGATANGVHEDGKATMTN</sequence>
<keyword evidence="6" id="KW-1185">Reference proteome</keyword>
<dbReference type="PRINTS" id="PR00081">
    <property type="entry name" value="GDHRDH"/>
</dbReference>
<organism evidence="5 6">
    <name type="scientific">Acaromyces ingoldii</name>
    <dbReference type="NCBI Taxonomy" id="215250"/>
    <lineage>
        <taxon>Eukaryota</taxon>
        <taxon>Fungi</taxon>
        <taxon>Dikarya</taxon>
        <taxon>Basidiomycota</taxon>
        <taxon>Ustilaginomycotina</taxon>
        <taxon>Exobasidiomycetes</taxon>
        <taxon>Exobasidiales</taxon>
        <taxon>Cryptobasidiaceae</taxon>
        <taxon>Acaromyces</taxon>
    </lineage>
</organism>
<dbReference type="InterPro" id="IPR002347">
    <property type="entry name" value="SDR_fam"/>
</dbReference>
<dbReference type="GO" id="GO:0030497">
    <property type="term" value="P:fatty acid elongation"/>
    <property type="evidence" value="ECO:0007669"/>
    <property type="project" value="TreeGrafter"/>
</dbReference>
<dbReference type="RefSeq" id="XP_025375865.1">
    <property type="nucleotide sequence ID" value="XM_025518954.1"/>
</dbReference>
<keyword evidence="1" id="KW-0521">NADP</keyword>